<reference evidence="2 3" key="1">
    <citation type="journal article" date="2019" name="Int. J. Syst. Evol. Microbiol.">
        <title>The Global Catalogue of Microorganisms (GCM) 10K type strain sequencing project: providing services to taxonomists for standard genome sequencing and annotation.</title>
        <authorList>
            <consortium name="The Broad Institute Genomics Platform"/>
            <consortium name="The Broad Institute Genome Sequencing Center for Infectious Disease"/>
            <person name="Wu L."/>
            <person name="Ma J."/>
        </authorList>
    </citation>
    <scope>NUCLEOTIDE SEQUENCE [LARGE SCALE GENOMIC DNA]</scope>
    <source>
        <strain evidence="2 3">JCM 17504</strain>
    </source>
</reference>
<feature type="transmembrane region" description="Helical" evidence="1">
    <location>
        <begin position="12"/>
        <end position="33"/>
    </location>
</feature>
<keyword evidence="1" id="KW-0812">Transmembrane</keyword>
<keyword evidence="1" id="KW-0472">Membrane</keyword>
<name>A0AAV3UH43_9EURY</name>
<organism evidence="2 3">
    <name type="scientific">Haladaptatus pallidirubidus</name>
    <dbReference type="NCBI Taxonomy" id="1008152"/>
    <lineage>
        <taxon>Archaea</taxon>
        <taxon>Methanobacteriati</taxon>
        <taxon>Methanobacteriota</taxon>
        <taxon>Stenosarchaea group</taxon>
        <taxon>Halobacteria</taxon>
        <taxon>Halobacteriales</taxon>
        <taxon>Haladaptataceae</taxon>
        <taxon>Haladaptatus</taxon>
    </lineage>
</organism>
<proteinExistence type="predicted"/>
<feature type="transmembrane region" description="Helical" evidence="1">
    <location>
        <begin position="39"/>
        <end position="57"/>
    </location>
</feature>
<dbReference type="AlphaFoldDB" id="A0AAV3UH43"/>
<gene>
    <name evidence="2" type="ORF">GCM10025751_24070</name>
</gene>
<sequence>MSQLDAVIEDNRFNSLISWLIVAVLVLAAVASVISGEPIWAVFVTGGLMIILLPVGVHRDPSVMPPWEILVFAALPITSQFFNLPDIFADLTTYLAILAIGVLVVVELHVFSSVKMTPRFAVAFIIFVTMATAGVWAILQYASDVYFNTTLIQNKTTLMWDLVFATAISLVASPFFAIYFRWIEAVDVRGLTAGEGL</sequence>
<feature type="transmembrane region" description="Helical" evidence="1">
    <location>
        <begin position="91"/>
        <end position="108"/>
    </location>
</feature>
<accession>A0AAV3UH43</accession>
<dbReference type="EMBL" id="BAABKX010000008">
    <property type="protein sequence ID" value="GAA5050249.1"/>
    <property type="molecule type" value="Genomic_DNA"/>
</dbReference>
<feature type="transmembrane region" description="Helical" evidence="1">
    <location>
        <begin position="120"/>
        <end position="139"/>
    </location>
</feature>
<evidence type="ECO:0000256" key="1">
    <source>
        <dbReference type="SAM" id="Phobius"/>
    </source>
</evidence>
<protein>
    <submittedName>
        <fullName evidence="2">Uncharacterized protein</fullName>
    </submittedName>
</protein>
<evidence type="ECO:0000313" key="3">
    <source>
        <dbReference type="Proteomes" id="UP001501729"/>
    </source>
</evidence>
<feature type="transmembrane region" description="Helical" evidence="1">
    <location>
        <begin position="159"/>
        <end position="180"/>
    </location>
</feature>
<keyword evidence="1" id="KW-1133">Transmembrane helix</keyword>
<dbReference type="RefSeq" id="WP_227777584.1">
    <property type="nucleotide sequence ID" value="NZ_BAABKX010000008.1"/>
</dbReference>
<dbReference type="Proteomes" id="UP001501729">
    <property type="component" value="Unassembled WGS sequence"/>
</dbReference>
<comment type="caution">
    <text evidence="2">The sequence shown here is derived from an EMBL/GenBank/DDBJ whole genome shotgun (WGS) entry which is preliminary data.</text>
</comment>
<evidence type="ECO:0000313" key="2">
    <source>
        <dbReference type="EMBL" id="GAA5050249.1"/>
    </source>
</evidence>
<dbReference type="GeneID" id="68616176"/>
<keyword evidence="3" id="KW-1185">Reference proteome</keyword>